<evidence type="ECO:0000256" key="9">
    <source>
        <dbReference type="ARBA" id="ARBA00047883"/>
    </source>
</evidence>
<dbReference type="HAMAP" id="MF_00097">
    <property type="entry name" value="TMP_synthase"/>
    <property type="match status" value="1"/>
</dbReference>
<keyword evidence="5 10" id="KW-0460">Magnesium</keyword>
<evidence type="ECO:0000256" key="11">
    <source>
        <dbReference type="RuleBase" id="RU003826"/>
    </source>
</evidence>
<comment type="caution">
    <text evidence="14">The sequence shown here is derived from an EMBL/GenBank/DDBJ whole genome shotgun (WGS) entry which is preliminary data.</text>
</comment>
<evidence type="ECO:0000256" key="2">
    <source>
        <dbReference type="ARBA" id="ARBA00005165"/>
    </source>
</evidence>
<comment type="catalytic activity">
    <reaction evidence="9 10 11">
        <text>2-[(2R,5Z)-2-carboxy-4-methylthiazol-5(2H)-ylidene]ethyl phosphate + 4-amino-2-methyl-5-(diphosphooxymethyl)pyrimidine + 2 H(+) = thiamine phosphate + CO2 + diphosphate</text>
        <dbReference type="Rhea" id="RHEA:47844"/>
        <dbReference type="ChEBI" id="CHEBI:15378"/>
        <dbReference type="ChEBI" id="CHEBI:16526"/>
        <dbReference type="ChEBI" id="CHEBI:33019"/>
        <dbReference type="ChEBI" id="CHEBI:37575"/>
        <dbReference type="ChEBI" id="CHEBI:57841"/>
        <dbReference type="ChEBI" id="CHEBI:62899"/>
        <dbReference type="EC" id="2.5.1.3"/>
    </reaction>
</comment>
<comment type="function">
    <text evidence="1 10">Condenses 4-methyl-5-(beta-hydroxyethyl)thiazole monophosphate (THZ-P) and 2-methyl-4-amino-5-hydroxymethyl pyrimidine pyrophosphate (HMP-PP) to form thiamine monophosphate (TMP).</text>
</comment>
<feature type="binding site" evidence="10">
    <location>
        <begin position="136"/>
        <end position="138"/>
    </location>
    <ligand>
        <name>2-[(2R,5Z)-2-carboxy-4-methylthiazol-5(2H)-ylidene]ethyl phosphate</name>
        <dbReference type="ChEBI" id="CHEBI:62899"/>
    </ligand>
</feature>
<evidence type="ECO:0000256" key="12">
    <source>
        <dbReference type="RuleBase" id="RU004253"/>
    </source>
</evidence>
<feature type="binding site" evidence="10">
    <location>
        <begin position="39"/>
        <end position="43"/>
    </location>
    <ligand>
        <name>4-amino-2-methyl-5-(diphosphooxymethyl)pyrimidine</name>
        <dbReference type="ChEBI" id="CHEBI:57841"/>
    </ligand>
</feature>
<dbReference type="EC" id="2.5.1.3" evidence="10"/>
<keyword evidence="15" id="KW-1185">Reference proteome</keyword>
<dbReference type="GO" id="GO:0009228">
    <property type="term" value="P:thiamine biosynthetic process"/>
    <property type="evidence" value="ECO:0007669"/>
    <property type="project" value="UniProtKB-KW"/>
</dbReference>
<evidence type="ECO:0000256" key="6">
    <source>
        <dbReference type="ARBA" id="ARBA00022977"/>
    </source>
</evidence>
<dbReference type="InterPro" id="IPR022998">
    <property type="entry name" value="ThiamineP_synth_TenI"/>
</dbReference>
<comment type="catalytic activity">
    <reaction evidence="7 10 11">
        <text>4-methyl-5-(2-phosphooxyethyl)-thiazole + 4-amino-2-methyl-5-(diphosphooxymethyl)pyrimidine + H(+) = thiamine phosphate + diphosphate</text>
        <dbReference type="Rhea" id="RHEA:22328"/>
        <dbReference type="ChEBI" id="CHEBI:15378"/>
        <dbReference type="ChEBI" id="CHEBI:33019"/>
        <dbReference type="ChEBI" id="CHEBI:37575"/>
        <dbReference type="ChEBI" id="CHEBI:57841"/>
        <dbReference type="ChEBI" id="CHEBI:58296"/>
        <dbReference type="EC" id="2.5.1.3"/>
    </reaction>
</comment>
<feature type="domain" description="Thiamine phosphate synthase/TenI" evidence="13">
    <location>
        <begin position="9"/>
        <end position="190"/>
    </location>
</feature>
<dbReference type="GO" id="GO:0009229">
    <property type="term" value="P:thiamine diphosphate biosynthetic process"/>
    <property type="evidence" value="ECO:0007669"/>
    <property type="project" value="UniProtKB-UniRule"/>
</dbReference>
<name>A0A9X2CK90_9FLAO</name>
<comment type="caution">
    <text evidence="10">Lacks conserved residue(s) required for the propagation of feature annotation.</text>
</comment>
<keyword evidence="4 10" id="KW-0479">Metal-binding</keyword>
<organism evidence="14 15">
    <name type="scientific">Zunongwangia pacifica</name>
    <dbReference type="NCBI Taxonomy" id="2911062"/>
    <lineage>
        <taxon>Bacteria</taxon>
        <taxon>Pseudomonadati</taxon>
        <taxon>Bacteroidota</taxon>
        <taxon>Flavobacteriia</taxon>
        <taxon>Flavobacteriales</taxon>
        <taxon>Flavobacteriaceae</taxon>
        <taxon>Zunongwangia</taxon>
    </lineage>
</organism>
<dbReference type="EMBL" id="JAKHSK010000003">
    <property type="protein sequence ID" value="MCL6217215.1"/>
    <property type="molecule type" value="Genomic_DNA"/>
</dbReference>
<comment type="cofactor">
    <cofactor evidence="10">
        <name>Mg(2+)</name>
        <dbReference type="ChEBI" id="CHEBI:18420"/>
    </cofactor>
    <text evidence="10">Binds 1 Mg(2+) ion per subunit.</text>
</comment>
<comment type="similarity">
    <text evidence="10 11">Belongs to the thiamine-phosphate synthase family.</text>
</comment>
<evidence type="ECO:0000256" key="4">
    <source>
        <dbReference type="ARBA" id="ARBA00022723"/>
    </source>
</evidence>
<feature type="binding site" evidence="10">
    <location>
        <position position="72"/>
    </location>
    <ligand>
        <name>Mg(2+)</name>
        <dbReference type="ChEBI" id="CHEBI:18420"/>
    </ligand>
</feature>
<dbReference type="Proteomes" id="UP001139521">
    <property type="component" value="Unassembled WGS sequence"/>
</dbReference>
<reference evidence="14" key="1">
    <citation type="submission" date="2022-01" db="EMBL/GenBank/DDBJ databases">
        <title>Genome sequencing of Zunongwangia sp. M21534 genome.</title>
        <authorList>
            <person name="Chen Y."/>
            <person name="Dong C."/>
            <person name="Shao Z."/>
        </authorList>
    </citation>
    <scope>NUCLEOTIDE SEQUENCE</scope>
    <source>
        <strain evidence="14">MCCC M21534</strain>
    </source>
</reference>
<feature type="binding site" evidence="10">
    <location>
        <begin position="187"/>
        <end position="188"/>
    </location>
    <ligand>
        <name>2-[(2R,5Z)-2-carboxy-4-methylthiazol-5(2H)-ylidene]ethyl phosphate</name>
        <dbReference type="ChEBI" id="CHEBI:62899"/>
    </ligand>
</feature>
<dbReference type="PANTHER" id="PTHR20857:SF23">
    <property type="entry name" value="THIAMINE BIOSYNTHETIC BIFUNCTIONAL ENZYME"/>
    <property type="match status" value="1"/>
</dbReference>
<evidence type="ECO:0000256" key="1">
    <source>
        <dbReference type="ARBA" id="ARBA00003814"/>
    </source>
</evidence>
<dbReference type="GO" id="GO:0005737">
    <property type="term" value="C:cytoplasm"/>
    <property type="evidence" value="ECO:0007669"/>
    <property type="project" value="TreeGrafter"/>
</dbReference>
<keyword evidence="6 10" id="KW-0784">Thiamine biosynthesis</keyword>
<evidence type="ECO:0000256" key="7">
    <source>
        <dbReference type="ARBA" id="ARBA00047334"/>
    </source>
</evidence>
<evidence type="ECO:0000256" key="8">
    <source>
        <dbReference type="ARBA" id="ARBA00047851"/>
    </source>
</evidence>
<comment type="catalytic activity">
    <reaction evidence="8 10 11">
        <text>2-(2-carboxy-4-methylthiazol-5-yl)ethyl phosphate + 4-amino-2-methyl-5-(diphosphooxymethyl)pyrimidine + 2 H(+) = thiamine phosphate + CO2 + diphosphate</text>
        <dbReference type="Rhea" id="RHEA:47848"/>
        <dbReference type="ChEBI" id="CHEBI:15378"/>
        <dbReference type="ChEBI" id="CHEBI:16526"/>
        <dbReference type="ChEBI" id="CHEBI:33019"/>
        <dbReference type="ChEBI" id="CHEBI:37575"/>
        <dbReference type="ChEBI" id="CHEBI:57841"/>
        <dbReference type="ChEBI" id="CHEBI:62890"/>
        <dbReference type="EC" id="2.5.1.3"/>
    </reaction>
</comment>
<evidence type="ECO:0000259" key="13">
    <source>
        <dbReference type="Pfam" id="PF02581"/>
    </source>
</evidence>
<comment type="pathway">
    <text evidence="2 10 12">Cofactor biosynthesis; thiamine diphosphate biosynthesis; thiamine phosphate from 4-amino-2-methyl-5-diphosphomethylpyrimidine and 4-methyl-5-(2-phosphoethyl)-thiazole: step 1/1.</text>
</comment>
<evidence type="ECO:0000313" key="15">
    <source>
        <dbReference type="Proteomes" id="UP001139521"/>
    </source>
</evidence>
<feature type="binding site" evidence="10">
    <location>
        <position position="71"/>
    </location>
    <ligand>
        <name>4-amino-2-methyl-5-(diphosphooxymethyl)pyrimidine</name>
        <dbReference type="ChEBI" id="CHEBI:57841"/>
    </ligand>
</feature>
<dbReference type="AlphaFoldDB" id="A0A9X2CK90"/>
<dbReference type="RefSeq" id="WP_249600202.1">
    <property type="nucleotide sequence ID" value="NZ_JAKHSK010000003.1"/>
</dbReference>
<evidence type="ECO:0000256" key="10">
    <source>
        <dbReference type="HAMAP-Rule" id="MF_00097"/>
    </source>
</evidence>
<evidence type="ECO:0000256" key="3">
    <source>
        <dbReference type="ARBA" id="ARBA00022679"/>
    </source>
</evidence>
<protein>
    <recommendedName>
        <fullName evidence="10">Thiamine-phosphate synthase</fullName>
        <shortName evidence="10">TP synthase</shortName>
        <shortName evidence="10">TPS</shortName>
        <ecNumber evidence="10">2.5.1.3</ecNumber>
    </recommendedName>
    <alternativeName>
        <fullName evidence="10">Thiamine-phosphate pyrophosphorylase</fullName>
        <shortName evidence="10">TMP pyrophosphorylase</shortName>
        <shortName evidence="10">TMP-PPase</shortName>
    </alternativeName>
</protein>
<proteinExistence type="inferred from homology"/>
<dbReference type="Gene3D" id="3.20.20.70">
    <property type="entry name" value="Aldolase class I"/>
    <property type="match status" value="1"/>
</dbReference>
<evidence type="ECO:0000313" key="14">
    <source>
        <dbReference type="EMBL" id="MCL6217215.1"/>
    </source>
</evidence>
<dbReference type="InterPro" id="IPR034291">
    <property type="entry name" value="TMP_synthase"/>
</dbReference>
<evidence type="ECO:0000256" key="5">
    <source>
        <dbReference type="ARBA" id="ARBA00022842"/>
    </source>
</evidence>
<gene>
    <name evidence="10 14" type="primary">thiE</name>
    <name evidence="14" type="ORF">L1967_02820</name>
</gene>
<dbReference type="FunFam" id="3.20.20.70:FF:000096">
    <property type="entry name" value="Thiamine-phosphate synthase"/>
    <property type="match status" value="1"/>
</dbReference>
<keyword evidence="3 10" id="KW-0808">Transferase</keyword>
<feature type="binding site" evidence="10">
    <location>
        <position position="110"/>
    </location>
    <ligand>
        <name>4-amino-2-methyl-5-(diphosphooxymethyl)pyrimidine</name>
        <dbReference type="ChEBI" id="CHEBI:57841"/>
    </ligand>
</feature>
<dbReference type="GO" id="GO:0004789">
    <property type="term" value="F:thiamine-phosphate diphosphorylase activity"/>
    <property type="evidence" value="ECO:0007669"/>
    <property type="project" value="UniProtKB-UniRule"/>
</dbReference>
<dbReference type="NCBIfam" id="TIGR00693">
    <property type="entry name" value="thiE"/>
    <property type="match status" value="1"/>
</dbReference>
<dbReference type="Pfam" id="PF02581">
    <property type="entry name" value="TMP-TENI"/>
    <property type="match status" value="1"/>
</dbReference>
<dbReference type="InterPro" id="IPR013785">
    <property type="entry name" value="Aldolase_TIM"/>
</dbReference>
<dbReference type="CDD" id="cd00564">
    <property type="entry name" value="TMP_TenI"/>
    <property type="match status" value="1"/>
</dbReference>
<dbReference type="InterPro" id="IPR036206">
    <property type="entry name" value="ThiamineP_synth_sf"/>
</dbReference>
<accession>A0A9X2CK90</accession>
<dbReference type="SUPFAM" id="SSF51391">
    <property type="entry name" value="Thiamin phosphate synthase"/>
    <property type="match status" value="1"/>
</dbReference>
<dbReference type="GO" id="GO:0000287">
    <property type="term" value="F:magnesium ion binding"/>
    <property type="evidence" value="ECO:0007669"/>
    <property type="project" value="UniProtKB-UniRule"/>
</dbReference>
<feature type="binding site" evidence="10">
    <location>
        <position position="139"/>
    </location>
    <ligand>
        <name>4-amino-2-methyl-5-(diphosphooxymethyl)pyrimidine</name>
        <dbReference type="ChEBI" id="CHEBI:57841"/>
    </ligand>
</feature>
<sequence length="214" mass="23763">MHPDFPYQLYLVISEESCLHYPLLTVAEMAIEGGVDIIQLREKNLSTSAFIKKAEALKKITDKHRIPLIINDNLKVAKAVDSFGIHVGNNDMPPTEILQNWDKNKVIGYSIEYLEQLQNAQTKAANHLGISPIYSTATKTDTVTEWGLDGIKKIRSLTQKPLIAIGRMDADNAADVIKAGADCIAVVSAICSAEYPEKTSKKIKHQIQQQHENL</sequence>
<dbReference type="PANTHER" id="PTHR20857">
    <property type="entry name" value="THIAMINE-PHOSPHATE PYROPHOSPHORYLASE"/>
    <property type="match status" value="1"/>
</dbReference>
<feature type="binding site" evidence="10">
    <location>
        <position position="91"/>
    </location>
    <ligand>
        <name>Mg(2+)</name>
        <dbReference type="ChEBI" id="CHEBI:18420"/>
    </ligand>
</feature>